<evidence type="ECO:0000313" key="1">
    <source>
        <dbReference type="EMBL" id="RLL97332.1"/>
    </source>
</evidence>
<dbReference type="Proteomes" id="UP000215289">
    <property type="component" value="Unassembled WGS sequence"/>
</dbReference>
<name>A0A3R7LYT4_9EURO</name>
<protein>
    <submittedName>
        <fullName evidence="1">Uncharacterized protein</fullName>
    </submittedName>
</protein>
<gene>
    <name evidence="1" type="ORF">CFD26_104742</name>
</gene>
<proteinExistence type="predicted"/>
<reference evidence="1 2" key="1">
    <citation type="submission" date="2018-08" db="EMBL/GenBank/DDBJ databases">
        <title>Draft genome sequences of two Aspergillus turcosus clinical strains isolated from bronchoalveolar lavage fluid: one azole-susceptible and the other azole-resistant.</title>
        <authorList>
            <person name="Parent-Michaud M."/>
            <person name="Dufresne P.J."/>
            <person name="Fournier E."/>
            <person name="Martineau C."/>
            <person name="Moreira S."/>
            <person name="Perkins V."/>
            <person name="De Repentigny L."/>
            <person name="Dufresne S.F."/>
        </authorList>
    </citation>
    <scope>NUCLEOTIDE SEQUENCE [LARGE SCALE GENOMIC DNA]</scope>
    <source>
        <strain evidence="1">HMR AF 1038</strain>
    </source>
</reference>
<dbReference type="AlphaFoldDB" id="A0A3R7LYT4"/>
<accession>A0A3R7LYT4</accession>
<keyword evidence="2" id="KW-1185">Reference proteome</keyword>
<dbReference type="OrthoDB" id="4478691at2759"/>
<evidence type="ECO:0000313" key="2">
    <source>
        <dbReference type="Proteomes" id="UP000215289"/>
    </source>
</evidence>
<dbReference type="EMBL" id="NIDN02000081">
    <property type="protein sequence ID" value="RLL97332.1"/>
    <property type="molecule type" value="Genomic_DNA"/>
</dbReference>
<sequence>MNPLRYLAPPRPFGDISNAPYEEFEQRKLFASSILNKSHLSMSDSDRDAIAAYELACESLEAGESQTRESDMKTIREYEQSLQTNGPANLCFDLATRTKMGEELDNLHDMWSFVRYEKYLPATVKEDAEKHPSAKVADPWHKAFWKPFYGRLEAEADAWAQVLSGKNHHNECPTYLLLAQMCEDQTVDWDETVALIKHCAMEGVELPKADFVDYLKAKDVSGLAKRLERDENSIGLSTEYVMGVGAMLLAYFKLHLPETLFENEEDPDPERWVPKKRLHDLMALQDGHEQAVQEVIRELFYEMVLGGSDDEEEGWEDEDDIMDEDDDGGDVDLLAMLSSMGGRYGPNGYNHNVYMGNGEVAEYQWGLSDSD</sequence>
<comment type="caution">
    <text evidence="1">The sequence shown here is derived from an EMBL/GenBank/DDBJ whole genome shotgun (WGS) entry which is preliminary data.</text>
</comment>
<organism evidence="1 2">
    <name type="scientific">Aspergillus turcosus</name>
    <dbReference type="NCBI Taxonomy" id="1245748"/>
    <lineage>
        <taxon>Eukaryota</taxon>
        <taxon>Fungi</taxon>
        <taxon>Dikarya</taxon>
        <taxon>Ascomycota</taxon>
        <taxon>Pezizomycotina</taxon>
        <taxon>Eurotiomycetes</taxon>
        <taxon>Eurotiomycetidae</taxon>
        <taxon>Eurotiales</taxon>
        <taxon>Aspergillaceae</taxon>
        <taxon>Aspergillus</taxon>
        <taxon>Aspergillus subgen. Fumigati</taxon>
    </lineage>
</organism>